<evidence type="ECO:0000313" key="3">
    <source>
        <dbReference type="EMBL" id="AVQ03175.1"/>
    </source>
</evidence>
<feature type="transmembrane region" description="Helical" evidence="2">
    <location>
        <begin position="151"/>
        <end position="170"/>
    </location>
</feature>
<dbReference type="Proteomes" id="UP000240527">
    <property type="component" value="Chromosome"/>
</dbReference>
<feature type="compositionally biased region" description="Basic residues" evidence="1">
    <location>
        <begin position="1"/>
        <end position="10"/>
    </location>
</feature>
<feature type="transmembrane region" description="Helical" evidence="2">
    <location>
        <begin position="224"/>
        <end position="244"/>
    </location>
</feature>
<proteinExistence type="predicted"/>
<keyword evidence="4" id="KW-1185">Reference proteome</keyword>
<feature type="region of interest" description="Disordered" evidence="1">
    <location>
        <begin position="1"/>
        <end position="28"/>
    </location>
</feature>
<keyword evidence="2" id="KW-0472">Membrane</keyword>
<feature type="transmembrane region" description="Helical" evidence="2">
    <location>
        <begin position="256"/>
        <end position="275"/>
    </location>
</feature>
<feature type="transmembrane region" description="Helical" evidence="2">
    <location>
        <begin position="40"/>
        <end position="65"/>
    </location>
</feature>
<dbReference type="Pfam" id="PF10067">
    <property type="entry name" value="DUF2306"/>
    <property type="match status" value="1"/>
</dbReference>
<evidence type="ECO:0000313" key="4">
    <source>
        <dbReference type="Proteomes" id="UP000240527"/>
    </source>
</evidence>
<protein>
    <recommendedName>
        <fullName evidence="5">DUF2306 domain-containing protein</fullName>
    </recommendedName>
</protein>
<keyword evidence="2" id="KW-0812">Transmembrane</keyword>
<evidence type="ECO:0000256" key="2">
    <source>
        <dbReference type="SAM" id="Phobius"/>
    </source>
</evidence>
<gene>
    <name evidence="3" type="ORF">B7G68_15755</name>
</gene>
<keyword evidence="2" id="KW-1133">Transmembrane helix</keyword>
<feature type="transmembrane region" description="Helical" evidence="2">
    <location>
        <begin position="182"/>
        <end position="201"/>
    </location>
</feature>
<accession>A0ABM6TIZ9</accession>
<evidence type="ECO:0008006" key="5">
    <source>
        <dbReference type="Google" id="ProtNLM"/>
    </source>
</evidence>
<reference evidence="3 4" key="1">
    <citation type="journal article" date="2015" name="Biotechnol. Bioeng.">
        <title>Genome sequence and phenotypic characterization of Caulobacter segnis.</title>
        <authorList>
            <person name="Patel S."/>
            <person name="Fletcher B."/>
            <person name="Scott D.C."/>
            <person name="Ely B."/>
        </authorList>
    </citation>
    <scope>NUCLEOTIDE SEQUENCE [LARGE SCALE GENOMIC DNA]</scope>
    <source>
        <strain evidence="3 4">TK0059</strain>
    </source>
</reference>
<dbReference type="InterPro" id="IPR018750">
    <property type="entry name" value="DUF2306_membrane"/>
</dbReference>
<feature type="transmembrane region" description="Helical" evidence="2">
    <location>
        <begin position="85"/>
        <end position="107"/>
    </location>
</feature>
<dbReference type="EMBL" id="CP027850">
    <property type="protein sequence ID" value="AVQ03175.1"/>
    <property type="molecule type" value="Genomic_DNA"/>
</dbReference>
<evidence type="ECO:0000256" key="1">
    <source>
        <dbReference type="SAM" id="MobiDB-lite"/>
    </source>
</evidence>
<name>A0ABM6TIZ9_9CAUL</name>
<sequence length="294" mass="31777">MIRTARRSHARAPLAPPKRERPAPNEPPAASAAWRLSLTLLFAAVWLSSSTFGLYILAFFGGTALRGQGVAWNGSLPDLYDPAHWLGTVAIGAHMAAGALLLTLGPLQLVEPVRRRKPALHRNLGRLYVGCAALAGAGGLAFILARRTVGGLPMDLGFAGYGVLLILAASQAFRHARAGRLAAHRAWAIRLFALTIGSWLYRMEYGLWFAAAGRLGHTPTFDGWFDRLMVVAFYLPNLLIAELIIRRWKSGLTARLASVLLLLITGLLLVATWTFTTHYWGPGIARGLAGVAKT</sequence>
<feature type="transmembrane region" description="Helical" evidence="2">
    <location>
        <begin position="127"/>
        <end position="145"/>
    </location>
</feature>
<organism evidence="3 4">
    <name type="scientific">Caulobacter segnis</name>
    <dbReference type="NCBI Taxonomy" id="88688"/>
    <lineage>
        <taxon>Bacteria</taxon>
        <taxon>Pseudomonadati</taxon>
        <taxon>Pseudomonadota</taxon>
        <taxon>Alphaproteobacteria</taxon>
        <taxon>Caulobacterales</taxon>
        <taxon>Caulobacteraceae</taxon>
        <taxon>Caulobacter</taxon>
    </lineage>
</organism>